<dbReference type="EMBL" id="LOKL01000131">
    <property type="protein sequence ID" value="MBZ3925563.1"/>
    <property type="molecule type" value="Genomic_DNA"/>
</dbReference>
<dbReference type="Proteomes" id="UP000825388">
    <property type="component" value="Unassembled WGS sequence"/>
</dbReference>
<feature type="chain" id="PRO_5044003111" description="DUF4134 domain-containing protein" evidence="2">
    <location>
        <begin position="30"/>
        <end position="133"/>
    </location>
</feature>
<accession>A0AAW4RRP9</accession>
<comment type="caution">
    <text evidence="3">The sequence shown here is derived from an EMBL/GenBank/DDBJ whole genome shotgun (WGS) entry which is preliminary data.</text>
</comment>
<evidence type="ECO:0000313" key="3">
    <source>
        <dbReference type="EMBL" id="MBZ3925563.1"/>
    </source>
</evidence>
<proteinExistence type="predicted"/>
<gene>
    <name evidence="3" type="ORF">Xseb_16425</name>
</gene>
<dbReference type="RefSeq" id="WP_089113727.1">
    <property type="nucleotide sequence ID" value="NZ_LOKL01000131.1"/>
</dbReference>
<evidence type="ECO:0008006" key="5">
    <source>
        <dbReference type="Google" id="ProtNLM"/>
    </source>
</evidence>
<keyword evidence="1" id="KW-0472">Membrane</keyword>
<organism evidence="3 4">
    <name type="scientific">Xanthomonas citri pv. sesbaniae</name>
    <dbReference type="NCBI Taxonomy" id="473425"/>
    <lineage>
        <taxon>Bacteria</taxon>
        <taxon>Pseudomonadati</taxon>
        <taxon>Pseudomonadota</taxon>
        <taxon>Gammaproteobacteria</taxon>
        <taxon>Lysobacterales</taxon>
        <taxon>Lysobacteraceae</taxon>
        <taxon>Xanthomonas</taxon>
    </lineage>
</organism>
<evidence type="ECO:0000256" key="1">
    <source>
        <dbReference type="SAM" id="Phobius"/>
    </source>
</evidence>
<sequence length="133" mass="14101">MKRINRNWLGTAALLLILATLITPFGALAQDQLSGAPDLKQIAENGTQTANGLFNLIQALVCLVGFLIVCFGVYGFYRVTKEKGQGQASIPLALTGCVVGVLMVMLPLTVGSLGKSLFGDQAGRPQRINITPQ</sequence>
<protein>
    <recommendedName>
        <fullName evidence="5">DUF4134 domain-containing protein</fullName>
    </recommendedName>
</protein>
<keyword evidence="1" id="KW-0812">Transmembrane</keyword>
<keyword evidence="2" id="KW-0732">Signal</keyword>
<feature type="signal peptide" evidence="2">
    <location>
        <begin position="1"/>
        <end position="29"/>
    </location>
</feature>
<evidence type="ECO:0000256" key="2">
    <source>
        <dbReference type="SAM" id="SignalP"/>
    </source>
</evidence>
<reference evidence="3" key="1">
    <citation type="submission" date="2015-12" db="EMBL/GenBank/DDBJ databases">
        <authorList>
            <person name="Bansal K."/>
            <person name="Midha S."/>
            <person name="Patil P.B."/>
        </authorList>
    </citation>
    <scope>NUCLEOTIDE SEQUENCE</scope>
    <source>
        <strain evidence="3">LMG867</strain>
    </source>
</reference>
<keyword evidence="1" id="KW-1133">Transmembrane helix</keyword>
<name>A0AAW4RRP9_XANCI</name>
<feature type="transmembrane region" description="Helical" evidence="1">
    <location>
        <begin position="89"/>
        <end position="110"/>
    </location>
</feature>
<dbReference type="AlphaFoldDB" id="A0AAW4RRP9"/>
<feature type="transmembrane region" description="Helical" evidence="1">
    <location>
        <begin position="53"/>
        <end position="77"/>
    </location>
</feature>
<evidence type="ECO:0000313" key="4">
    <source>
        <dbReference type="Proteomes" id="UP000825388"/>
    </source>
</evidence>